<organism evidence="2 3">
    <name type="scientific">Belliella baltica (strain DSM 15883 / CIP 108006 / LMG 21964 / BA134)</name>
    <dbReference type="NCBI Taxonomy" id="866536"/>
    <lineage>
        <taxon>Bacteria</taxon>
        <taxon>Pseudomonadati</taxon>
        <taxon>Bacteroidota</taxon>
        <taxon>Cytophagia</taxon>
        <taxon>Cytophagales</taxon>
        <taxon>Cyclobacteriaceae</taxon>
        <taxon>Belliella</taxon>
    </lineage>
</organism>
<keyword evidence="1" id="KW-0472">Membrane</keyword>
<keyword evidence="3" id="KW-1185">Reference proteome</keyword>
<gene>
    <name evidence="2" type="ordered locus">Belba_3223</name>
</gene>
<dbReference type="eggNOG" id="ENOG5033018">
    <property type="taxonomic scope" value="Bacteria"/>
</dbReference>
<feature type="transmembrane region" description="Helical" evidence="1">
    <location>
        <begin position="38"/>
        <end position="59"/>
    </location>
</feature>
<dbReference type="AlphaFoldDB" id="I3Z915"/>
<keyword evidence="1" id="KW-0812">Transmembrane</keyword>
<proteinExistence type="predicted"/>
<dbReference type="RefSeq" id="WP_014773672.1">
    <property type="nucleotide sequence ID" value="NC_018010.1"/>
</dbReference>
<dbReference type="EMBL" id="CP003281">
    <property type="protein sequence ID" value="AFL85733.1"/>
    <property type="molecule type" value="Genomic_DNA"/>
</dbReference>
<keyword evidence="1" id="KW-1133">Transmembrane helix</keyword>
<protein>
    <submittedName>
        <fullName evidence="2">Uncharacterized protein</fullName>
    </submittedName>
</protein>
<sequence length="80" mass="8995">MPLTLFFLQGSVLACEVCRRNQPEILQDISHGVGPLQFWDNMVVGGATILVVIVLFYSAKLLWKPGEQHSSHIKNLVKDF</sequence>
<evidence type="ECO:0000313" key="3">
    <source>
        <dbReference type="Proteomes" id="UP000006050"/>
    </source>
</evidence>
<name>I3Z915_BELBD</name>
<accession>I3Z915</accession>
<dbReference type="KEGG" id="bbd:Belba_3223"/>
<evidence type="ECO:0000313" key="2">
    <source>
        <dbReference type="EMBL" id="AFL85733.1"/>
    </source>
</evidence>
<dbReference type="Proteomes" id="UP000006050">
    <property type="component" value="Chromosome"/>
</dbReference>
<reference evidence="3" key="1">
    <citation type="submission" date="2012-06" db="EMBL/GenBank/DDBJ databases">
        <title>The complete genome of Belliella baltica DSM 15883.</title>
        <authorList>
            <person name="Lucas S."/>
            <person name="Copeland A."/>
            <person name="Lapidus A."/>
            <person name="Goodwin L."/>
            <person name="Pitluck S."/>
            <person name="Peters L."/>
            <person name="Mikhailova N."/>
            <person name="Davenport K."/>
            <person name="Kyrpides N."/>
            <person name="Mavromatis K."/>
            <person name="Pagani I."/>
            <person name="Ivanova N."/>
            <person name="Ovchinnikova G."/>
            <person name="Zeytun A."/>
            <person name="Detter J.C."/>
            <person name="Han C."/>
            <person name="Land M."/>
            <person name="Hauser L."/>
            <person name="Markowitz V."/>
            <person name="Cheng J.-F."/>
            <person name="Hugenholtz P."/>
            <person name="Woyke T."/>
            <person name="Wu D."/>
            <person name="Tindall B."/>
            <person name="Pomrenke H."/>
            <person name="Brambilla E."/>
            <person name="Klenk H.-P."/>
            <person name="Eisen J.A."/>
        </authorList>
    </citation>
    <scope>NUCLEOTIDE SEQUENCE [LARGE SCALE GENOMIC DNA]</scope>
    <source>
        <strain evidence="3">DSM 15883 / CIP 108006 / LMG 21964 / BA134</strain>
    </source>
</reference>
<dbReference type="HOGENOM" id="CLU_2480163_0_0_10"/>
<evidence type="ECO:0000256" key="1">
    <source>
        <dbReference type="SAM" id="Phobius"/>
    </source>
</evidence>
<dbReference type="STRING" id="866536.Belba_3223"/>